<proteinExistence type="inferred from homology"/>
<reference evidence="7" key="2">
    <citation type="submission" date="2025-08" db="UniProtKB">
        <authorList>
            <consortium name="RefSeq"/>
        </authorList>
    </citation>
    <scope>IDENTIFICATION</scope>
</reference>
<reference evidence="6" key="1">
    <citation type="submission" date="2024-10" db="UniProtKB">
        <authorList>
            <consortium name="RefSeq"/>
        </authorList>
    </citation>
    <scope>NUCLEOTIDE SEQUENCE [LARGE SCALE GENOMIC DNA]</scope>
    <source>
        <strain evidence="6">cv. Zhongzhi No. 13</strain>
    </source>
</reference>
<dbReference type="GO" id="GO:0006366">
    <property type="term" value="P:transcription by RNA polymerase II"/>
    <property type="evidence" value="ECO:0007669"/>
    <property type="project" value="TreeGrafter"/>
</dbReference>
<dbReference type="AlphaFoldDB" id="A0A8M8UUJ3"/>
<dbReference type="InterPro" id="IPR005571">
    <property type="entry name" value="RNA_pol_Rpb5_N"/>
</dbReference>
<dbReference type="SUPFAM" id="SSF55287">
    <property type="entry name" value="RPB5-like RNA polymerase subunit"/>
    <property type="match status" value="2"/>
</dbReference>
<comment type="subcellular location">
    <subcellularLocation>
        <location evidence="1">Nucleus</location>
    </subcellularLocation>
</comment>
<keyword evidence="7" id="KW-0240">DNA-directed RNA polymerase</keyword>
<dbReference type="Pfam" id="PF03871">
    <property type="entry name" value="RNA_pol_Rpb5_N"/>
    <property type="match status" value="1"/>
</dbReference>
<dbReference type="GO" id="GO:0000428">
    <property type="term" value="C:DNA-directed RNA polymerase complex"/>
    <property type="evidence" value="ECO:0007669"/>
    <property type="project" value="UniProtKB-KW"/>
</dbReference>
<protein>
    <submittedName>
        <fullName evidence="7">DNA-directed RNA polymerase V subunit 5C</fullName>
    </submittedName>
</protein>
<dbReference type="PANTHER" id="PTHR10535:SF12">
    <property type="entry name" value="DNA-DIRECTED RNA POLYMERASE V SUBUNIT 5C"/>
    <property type="match status" value="1"/>
</dbReference>
<dbReference type="Pfam" id="PF01191">
    <property type="entry name" value="RNA_pol_Rpb5_C"/>
    <property type="match status" value="1"/>
</dbReference>
<evidence type="ECO:0000256" key="2">
    <source>
        <dbReference type="ARBA" id="ARBA00023242"/>
    </source>
</evidence>
<keyword evidence="6" id="KW-1185">Reference proteome</keyword>
<dbReference type="GO" id="GO:0003899">
    <property type="term" value="F:DNA-directed RNA polymerase activity"/>
    <property type="evidence" value="ECO:0007669"/>
    <property type="project" value="InterPro"/>
</dbReference>
<dbReference type="SUPFAM" id="SSF53036">
    <property type="entry name" value="Eukaryotic RPB5 N-terminal domain"/>
    <property type="match status" value="1"/>
</dbReference>
<dbReference type="Gene3D" id="3.40.1340.10">
    <property type="entry name" value="RNA polymerase, Rpb5, N-terminal domain"/>
    <property type="match status" value="1"/>
</dbReference>
<gene>
    <name evidence="7" type="primary">LOC105169680</name>
</gene>
<dbReference type="InterPro" id="IPR035913">
    <property type="entry name" value="RPB5-like_sf"/>
</dbReference>
<dbReference type="GeneID" id="105169680"/>
<evidence type="ECO:0000259" key="5">
    <source>
        <dbReference type="Pfam" id="PF03871"/>
    </source>
</evidence>
<dbReference type="InterPro" id="IPR014381">
    <property type="entry name" value="Arch_Rpo5/euc_Rpb5"/>
</dbReference>
<dbReference type="GO" id="GO:0006362">
    <property type="term" value="P:transcription elongation by RNA polymerase I"/>
    <property type="evidence" value="ECO:0007669"/>
    <property type="project" value="TreeGrafter"/>
</dbReference>
<evidence type="ECO:0000256" key="1">
    <source>
        <dbReference type="ARBA" id="ARBA00004123"/>
    </source>
</evidence>
<dbReference type="GO" id="GO:0003677">
    <property type="term" value="F:DNA binding"/>
    <property type="evidence" value="ECO:0007669"/>
    <property type="project" value="InterPro"/>
</dbReference>
<evidence type="ECO:0000259" key="4">
    <source>
        <dbReference type="Pfam" id="PF01191"/>
    </source>
</evidence>
<evidence type="ECO:0000313" key="7">
    <source>
        <dbReference type="RefSeq" id="XP_020550598.1"/>
    </source>
</evidence>
<comment type="similarity">
    <text evidence="3">Belongs to the archaeal Rpo5/eukaryotic RPB5 RNA polymerase subunit family.</text>
</comment>
<dbReference type="Proteomes" id="UP000504604">
    <property type="component" value="Linkage group LG1"/>
</dbReference>
<sequence>MANSTAVYGGLGCGTACILSMVDNGSVESRRYYLARRTLMEMLRDRGYVVANVEVELCRCLADFREVFGDKPEAGRLRVIACRASDPSRKILAIFCETFEIRKRNIVGILSQIVNKETLDRVILILQSKMNFHAQKVLDEYPVKVETFPITDFLVNITKHFLATKHEILTPEDKEKLLKKHNIEDKQVDFFLKFESQNLDSATCVLSHSPCCLSMKCTFIMLYGFLMNMFFTRCQLPRMLENDAGGQVVKVTYSSGVTGLIVTYRCVM</sequence>
<dbReference type="PANTHER" id="PTHR10535">
    <property type="entry name" value="DNA-DIRECTED RNA POLYMERASES I, II, AND III SUBUNIT RPABC1"/>
    <property type="match status" value="1"/>
</dbReference>
<dbReference type="OrthoDB" id="248779at2759"/>
<keyword evidence="2" id="KW-0539">Nucleus</keyword>
<dbReference type="KEGG" id="sind:105169680"/>
<dbReference type="GO" id="GO:0042797">
    <property type="term" value="P:tRNA transcription by RNA polymerase III"/>
    <property type="evidence" value="ECO:0007669"/>
    <property type="project" value="TreeGrafter"/>
</dbReference>
<feature type="domain" description="RNA polymerase subunit H/Rpb5 C-terminal" evidence="4">
    <location>
        <begin position="155"/>
        <end position="187"/>
    </location>
</feature>
<organism evidence="6 7">
    <name type="scientific">Sesamum indicum</name>
    <name type="common">Oriental sesame</name>
    <name type="synonym">Sesamum orientale</name>
    <dbReference type="NCBI Taxonomy" id="4182"/>
    <lineage>
        <taxon>Eukaryota</taxon>
        <taxon>Viridiplantae</taxon>
        <taxon>Streptophyta</taxon>
        <taxon>Embryophyta</taxon>
        <taxon>Tracheophyta</taxon>
        <taxon>Spermatophyta</taxon>
        <taxon>Magnoliopsida</taxon>
        <taxon>eudicotyledons</taxon>
        <taxon>Gunneridae</taxon>
        <taxon>Pentapetalae</taxon>
        <taxon>asterids</taxon>
        <taxon>lamiids</taxon>
        <taxon>Lamiales</taxon>
        <taxon>Pedaliaceae</taxon>
        <taxon>Sesamum</taxon>
    </lineage>
</organism>
<accession>A0A8M8UUJ3</accession>
<evidence type="ECO:0000313" key="6">
    <source>
        <dbReference type="Proteomes" id="UP000504604"/>
    </source>
</evidence>
<dbReference type="InterPro" id="IPR000783">
    <property type="entry name" value="RNA_pol_subH/Rpb5_C"/>
</dbReference>
<name>A0A8M8UUJ3_SESIN</name>
<dbReference type="Gene3D" id="3.90.940.20">
    <property type="entry name" value="RPB5-like RNA polymerase subunit"/>
    <property type="match status" value="1"/>
</dbReference>
<dbReference type="InterPro" id="IPR036710">
    <property type="entry name" value="RNA_pol_Rpb5_N_sf"/>
</dbReference>
<evidence type="ECO:0000256" key="3">
    <source>
        <dbReference type="ARBA" id="ARBA00025765"/>
    </source>
</evidence>
<dbReference type="RefSeq" id="XP_020550598.1">
    <property type="nucleotide sequence ID" value="XM_020694939.1"/>
</dbReference>
<dbReference type="GO" id="GO:0005634">
    <property type="term" value="C:nucleus"/>
    <property type="evidence" value="ECO:0007669"/>
    <property type="project" value="UniProtKB-SubCell"/>
</dbReference>
<keyword evidence="7" id="KW-0804">Transcription</keyword>
<feature type="domain" description="RNA polymerase Rpb5 N-terminal" evidence="5">
    <location>
        <begin position="28"/>
        <end position="107"/>
    </location>
</feature>